<protein>
    <submittedName>
        <fullName evidence="1">Uncharacterized protein</fullName>
    </submittedName>
</protein>
<name>A0AA48KVJ5_9FIRM</name>
<accession>A0AA48KVJ5</accession>
<dbReference type="KEGG" id="ips:CfP315_0553"/>
<dbReference type="AlphaFoldDB" id="A0AA48KVJ5"/>
<gene>
    <name evidence="1" type="ORF">CfP315_0553</name>
</gene>
<dbReference type="Proteomes" id="UP001337580">
    <property type="component" value="Chromosome"/>
</dbReference>
<dbReference type="EMBL" id="AP027924">
    <property type="protein sequence ID" value="BED91991.1"/>
    <property type="molecule type" value="Genomic_DNA"/>
</dbReference>
<proteinExistence type="predicted"/>
<sequence>MKIVKKILALNFFFLFAFAVIIPSVSAEARYGRVLIVGKGEYEPVMKSFMKTFVGKRCFTAGELAMGLRDRFAYEPYSGRSYISGYDEDISDEATVNYKFSSGDTGEEFDLELVVVIKVINPDDTNCNEINEEYKKADVIFYFFDNVNEVGGNFRELRSVKENNTFREWYEHVMRLKTSNFQKIDGNFTMYYDGPKDFEWHTIPEKYRSMCRGLPKDGKFLVAPPVDFEDPSKIVNKSEFYRWYCDNCPNKFFINALCISEEGLKEPQGDVRYQNRTYELIRALPNVQHLFYTQDASADRFCVIEALGRFCGMVNRLGHGPFKKFFKICCLFI</sequence>
<organism evidence="1">
    <name type="scientific">Candidatus Improbicoccus pseudotrichonymphae</name>
    <dbReference type="NCBI Taxonomy" id="3033792"/>
    <lineage>
        <taxon>Bacteria</taxon>
        <taxon>Bacillati</taxon>
        <taxon>Bacillota</taxon>
        <taxon>Clostridia</taxon>
        <taxon>Candidatus Improbicoccus</taxon>
    </lineage>
</organism>
<reference evidence="1" key="1">
    <citation type="journal article" date="2023" name="ISME J.">
        <title>Emergence of putative energy parasites within Clostridia revealed by genome analysis of a novel endosymbiotic clade.</title>
        <authorList>
            <person name="Takahashi K."/>
            <person name="Kuwahara H."/>
            <person name="Horikawa Y."/>
            <person name="Izawa K."/>
            <person name="Kato D."/>
            <person name="Inagaki T."/>
            <person name="Yuki M."/>
            <person name="Ohkuma M."/>
            <person name="Hongoh Y."/>
        </authorList>
    </citation>
    <scope>NUCLEOTIDE SEQUENCE</scope>
    <source>
        <strain evidence="1">CfP3-15</strain>
    </source>
</reference>
<evidence type="ECO:0000313" key="1">
    <source>
        <dbReference type="EMBL" id="BED91991.1"/>
    </source>
</evidence>